<reference evidence="1 2" key="1">
    <citation type="submission" date="2019-02" db="EMBL/GenBank/DDBJ databases">
        <title>Deep-cultivation of Planctomycetes and their phenomic and genomic characterization uncovers novel biology.</title>
        <authorList>
            <person name="Wiegand S."/>
            <person name="Jogler M."/>
            <person name="Boedeker C."/>
            <person name="Pinto D."/>
            <person name="Vollmers J."/>
            <person name="Rivas-Marin E."/>
            <person name="Kohn T."/>
            <person name="Peeters S.H."/>
            <person name="Heuer A."/>
            <person name="Rast P."/>
            <person name="Oberbeckmann S."/>
            <person name="Bunk B."/>
            <person name="Jeske O."/>
            <person name="Meyerdierks A."/>
            <person name="Storesund J.E."/>
            <person name="Kallscheuer N."/>
            <person name="Luecker S."/>
            <person name="Lage O.M."/>
            <person name="Pohl T."/>
            <person name="Merkel B.J."/>
            <person name="Hornburger P."/>
            <person name="Mueller R.-W."/>
            <person name="Bruemmer F."/>
            <person name="Labrenz M."/>
            <person name="Spormann A.M."/>
            <person name="Op Den Camp H."/>
            <person name="Overmann J."/>
            <person name="Amann R."/>
            <person name="Jetten M.S.M."/>
            <person name="Mascher T."/>
            <person name="Medema M.H."/>
            <person name="Devos D.P."/>
            <person name="Kaster A.-K."/>
            <person name="Ovreas L."/>
            <person name="Rohde M."/>
            <person name="Galperin M.Y."/>
            <person name="Jogler C."/>
        </authorList>
    </citation>
    <scope>NUCLEOTIDE SEQUENCE [LARGE SCALE GENOMIC DNA]</scope>
    <source>
        <strain evidence="1 2">KOR42</strain>
    </source>
</reference>
<comment type="caution">
    <text evidence="1">The sequence shown here is derived from an EMBL/GenBank/DDBJ whole genome shotgun (WGS) entry which is preliminary data.</text>
</comment>
<dbReference type="AlphaFoldDB" id="A0A5C5WNV6"/>
<protein>
    <recommendedName>
        <fullName evidence="3">DNA (cytosine-5-)-methyltransferase</fullName>
    </recommendedName>
</protein>
<name>A0A5C5WNV6_9PLAN</name>
<sequence>METGFPREDDRGPLSGLLGFGVLVQWRTLKVSNCKKELPARVYDVISLADESGEMVKPWAEAGYFCACIDIQHSIRRVRREGNIDYVWGDLRSWSPIRPPKILFAFTPCTHLAVSGARDFNQKSWPMLRDGMDLFYQAIFAAQWAGVPYMLENPVGRISGLYAPAEFYFHPSGFAGLLEDPSEEAYTKKNLPLARERVCSSRVETS</sequence>
<evidence type="ECO:0000313" key="2">
    <source>
        <dbReference type="Proteomes" id="UP000317243"/>
    </source>
</evidence>
<dbReference type="EMBL" id="SIHI01000010">
    <property type="protein sequence ID" value="TWT51821.1"/>
    <property type="molecule type" value="Genomic_DNA"/>
</dbReference>
<organism evidence="1 2">
    <name type="scientific">Thalassoglobus neptunius</name>
    <dbReference type="NCBI Taxonomy" id="1938619"/>
    <lineage>
        <taxon>Bacteria</taxon>
        <taxon>Pseudomonadati</taxon>
        <taxon>Planctomycetota</taxon>
        <taxon>Planctomycetia</taxon>
        <taxon>Planctomycetales</taxon>
        <taxon>Planctomycetaceae</taxon>
        <taxon>Thalassoglobus</taxon>
    </lineage>
</organism>
<evidence type="ECO:0000313" key="1">
    <source>
        <dbReference type="EMBL" id="TWT51821.1"/>
    </source>
</evidence>
<proteinExistence type="predicted"/>
<accession>A0A5C5WNV6</accession>
<keyword evidence="2" id="KW-1185">Reference proteome</keyword>
<dbReference type="Proteomes" id="UP000317243">
    <property type="component" value="Unassembled WGS sequence"/>
</dbReference>
<gene>
    <name evidence="1" type="ORF">KOR42_32940</name>
</gene>
<evidence type="ECO:0008006" key="3">
    <source>
        <dbReference type="Google" id="ProtNLM"/>
    </source>
</evidence>